<reference evidence="1 2" key="1">
    <citation type="journal article" date="2003" name="Nature">
        <title>Genome divergence in two Prochlorococcus ecotypes reflects oceanic niche differentiation.</title>
        <authorList>
            <person name="Rocap G."/>
            <person name="Larimer F.W."/>
            <person name="Lamerdin J.E."/>
            <person name="Malfatti S."/>
            <person name="Chain P."/>
            <person name="Ahlgren N.A."/>
            <person name="Arellano A."/>
            <person name="Coleman M."/>
            <person name="Hauser L."/>
            <person name="Hess W.R."/>
            <person name="Johnson Z.I."/>
            <person name="Land M.L."/>
            <person name="Lindell D."/>
            <person name="Post A.F."/>
            <person name="Regala W."/>
            <person name="Shah M."/>
            <person name="Shaw S.L."/>
            <person name="Steglich C."/>
            <person name="Sullivan M.B."/>
            <person name="Ting C.S."/>
            <person name="Tolonen A."/>
            <person name="Webb E.A."/>
            <person name="Zinser E.R."/>
            <person name="Chisholm S.W."/>
        </authorList>
    </citation>
    <scope>NUCLEOTIDE SEQUENCE [LARGE SCALE GENOMIC DNA]</scope>
    <source>
        <strain evidence="2">MIT 9313</strain>
    </source>
</reference>
<organism evidence="1 2">
    <name type="scientific">Prochlorococcus marinus (strain MIT 9313)</name>
    <dbReference type="NCBI Taxonomy" id="74547"/>
    <lineage>
        <taxon>Bacteria</taxon>
        <taxon>Bacillati</taxon>
        <taxon>Cyanobacteriota</taxon>
        <taxon>Cyanophyceae</taxon>
        <taxon>Synechococcales</taxon>
        <taxon>Prochlorococcaceae</taxon>
        <taxon>Prochlorococcus</taxon>
    </lineage>
</organism>
<dbReference type="EMBL" id="BX548175">
    <property type="protein sequence ID" value="CAE21291.1"/>
    <property type="molecule type" value="Genomic_DNA"/>
</dbReference>
<keyword evidence="2" id="KW-1185">Reference proteome</keyword>
<evidence type="ECO:0000313" key="1">
    <source>
        <dbReference type="EMBL" id="CAE21291.1"/>
    </source>
</evidence>
<protein>
    <submittedName>
        <fullName evidence="1">Uncharacterized protein</fullName>
    </submittedName>
</protein>
<evidence type="ECO:0000313" key="2">
    <source>
        <dbReference type="Proteomes" id="UP000001423"/>
    </source>
</evidence>
<name>Q7V6N6_PROMM</name>
<dbReference type="KEGG" id="pmt:PMT_1116"/>
<gene>
    <name evidence="1" type="ordered locus">PMT_1116</name>
</gene>
<sequence length="101" mass="11393">MAKVSQKNQPQSHLAQLRNQPSLIIRAFTALTAALLILLPMQPSWAALDYAKQDDILSNTNMPEETFDSAMFDDLPFAQRRQALREESGIRRRDASTPLIP</sequence>
<accession>Q7V6N6</accession>
<dbReference type="AlphaFoldDB" id="Q7V6N6"/>
<dbReference type="eggNOG" id="ENOG5030N5R">
    <property type="taxonomic scope" value="Bacteria"/>
</dbReference>
<proteinExistence type="predicted"/>
<dbReference type="Proteomes" id="UP000001423">
    <property type="component" value="Chromosome"/>
</dbReference>
<dbReference type="RefSeq" id="WP_011130488.1">
    <property type="nucleotide sequence ID" value="NC_005071.1"/>
</dbReference>
<dbReference type="HOGENOM" id="CLU_180038_0_0_3"/>